<evidence type="ECO:0000313" key="9">
    <source>
        <dbReference type="EMBL" id="CAL5134491.1"/>
    </source>
</evidence>
<evidence type="ECO:0000313" key="10">
    <source>
        <dbReference type="Proteomes" id="UP001497525"/>
    </source>
</evidence>
<evidence type="ECO:0000256" key="2">
    <source>
        <dbReference type="ARBA" id="ARBA00005349"/>
    </source>
</evidence>
<gene>
    <name evidence="9" type="ORF">CDAUBV1_LOCUS7865</name>
</gene>
<dbReference type="GO" id="GO:0016705">
    <property type="term" value="F:oxidoreductase activity, acting on paired donors, with incorporation or reduction of molecular oxygen"/>
    <property type="evidence" value="ECO:0007669"/>
    <property type="project" value="InterPro"/>
</dbReference>
<dbReference type="Proteomes" id="UP001497525">
    <property type="component" value="Unassembled WGS sequence"/>
</dbReference>
<keyword evidence="4" id="KW-0274">FAD</keyword>
<evidence type="ECO:0000256" key="3">
    <source>
        <dbReference type="ARBA" id="ARBA00022630"/>
    </source>
</evidence>
<dbReference type="GO" id="GO:0005739">
    <property type="term" value="C:mitochondrion"/>
    <property type="evidence" value="ECO:0007669"/>
    <property type="project" value="TreeGrafter"/>
</dbReference>
<protein>
    <recommendedName>
        <fullName evidence="8">FAD-binding domain-containing protein</fullName>
    </recommendedName>
</protein>
<dbReference type="Pfam" id="PF01494">
    <property type="entry name" value="FAD_binding_3"/>
    <property type="match status" value="2"/>
</dbReference>
<dbReference type="GO" id="GO:0071949">
    <property type="term" value="F:FAD binding"/>
    <property type="evidence" value="ECO:0007669"/>
    <property type="project" value="InterPro"/>
</dbReference>
<keyword evidence="7" id="KW-0732">Signal</keyword>
<sequence>MNSRLGWLIPRLSVRLCAAALSSTSSYDIVVVGGGMVGNGLAALSGTSNVLRHKRLLLLESTPKKEFILQEQYQTRTVALNETSRKLLQELGAWDFIEAQRVQPVYEMKVWETQSDAFLTFKRNPIAHIAENNLVAEALRLAAVARSKNLTIAHGAVVEDISLPSSKCPDQLVKIRVRFRENDDVQDFETKLLIGADGVRSKVREVSGIHTVSWDHGQSAIVAIPHMGEGNEEHVAWQRFLPTGPLALLPLSSQYSCLIWSTTNSEAARLMTLSEADFVAELNDALTRTHVPTTPIASGLRSLGQNVMTFLDSVVGKSDAAAVPASLPTPPVIKGLQTGTKRSVWPLGFHHATCYHAPRVALAGDAAHRILPLAGQGVNLGFGDVISLVKYLEEAVSEGGDLGNTMYLSRYTSERERDVVPFAAAMEIINALYSTEALALKFGAPTKKTWSDAIERPSSLDKGVRLLASLRAIGVGAVQSSALLKSLFLQTAVSGHVGLPGFDCRSAD</sequence>
<accession>A0AAV2TDY0</accession>
<keyword evidence="5" id="KW-0560">Oxidoreductase</keyword>
<comment type="similarity">
    <text evidence="2">Belongs to the UbiH/COQ6 family.</text>
</comment>
<proteinExistence type="inferred from homology"/>
<feature type="domain" description="FAD-binding" evidence="8">
    <location>
        <begin position="341"/>
        <end position="417"/>
    </location>
</feature>
<dbReference type="NCBIfam" id="TIGR01988">
    <property type="entry name" value="Ubi-OHases"/>
    <property type="match status" value="1"/>
</dbReference>
<feature type="chain" id="PRO_5043875695" description="FAD-binding domain-containing protein" evidence="7">
    <location>
        <begin position="20"/>
        <end position="508"/>
    </location>
</feature>
<evidence type="ECO:0000256" key="6">
    <source>
        <dbReference type="ARBA" id="ARBA00023033"/>
    </source>
</evidence>
<dbReference type="GO" id="GO:0006744">
    <property type="term" value="P:ubiquinone biosynthetic process"/>
    <property type="evidence" value="ECO:0007669"/>
    <property type="project" value="InterPro"/>
</dbReference>
<evidence type="ECO:0000259" key="8">
    <source>
        <dbReference type="Pfam" id="PF01494"/>
    </source>
</evidence>
<dbReference type="InterPro" id="IPR002938">
    <property type="entry name" value="FAD-bd"/>
</dbReference>
<dbReference type="PANTHER" id="PTHR43876:SF7">
    <property type="entry name" value="UBIQUINONE BIOSYNTHESIS MONOOXYGENASE COQ6, MITOCHONDRIAL"/>
    <property type="match status" value="1"/>
</dbReference>
<evidence type="ECO:0000256" key="1">
    <source>
        <dbReference type="ARBA" id="ARBA00001974"/>
    </source>
</evidence>
<dbReference type="InterPro" id="IPR051205">
    <property type="entry name" value="UbiH/COQ6_monooxygenase"/>
</dbReference>
<organism evidence="9 10">
    <name type="scientific">Calicophoron daubneyi</name>
    <name type="common">Rumen fluke</name>
    <name type="synonym">Paramphistomum daubneyi</name>
    <dbReference type="NCBI Taxonomy" id="300641"/>
    <lineage>
        <taxon>Eukaryota</taxon>
        <taxon>Metazoa</taxon>
        <taxon>Spiralia</taxon>
        <taxon>Lophotrochozoa</taxon>
        <taxon>Platyhelminthes</taxon>
        <taxon>Trematoda</taxon>
        <taxon>Digenea</taxon>
        <taxon>Plagiorchiida</taxon>
        <taxon>Pronocephalata</taxon>
        <taxon>Paramphistomoidea</taxon>
        <taxon>Paramphistomidae</taxon>
        <taxon>Calicophoron</taxon>
    </lineage>
</organism>
<dbReference type="InterPro" id="IPR036188">
    <property type="entry name" value="FAD/NAD-bd_sf"/>
</dbReference>
<dbReference type="PRINTS" id="PR00420">
    <property type="entry name" value="RNGMNOXGNASE"/>
</dbReference>
<dbReference type="Gene3D" id="3.50.50.60">
    <property type="entry name" value="FAD/NAD(P)-binding domain"/>
    <property type="match status" value="2"/>
</dbReference>
<dbReference type="GO" id="GO:0004497">
    <property type="term" value="F:monooxygenase activity"/>
    <property type="evidence" value="ECO:0007669"/>
    <property type="project" value="UniProtKB-KW"/>
</dbReference>
<keyword evidence="6" id="KW-0503">Monooxygenase</keyword>
<evidence type="ECO:0000256" key="5">
    <source>
        <dbReference type="ARBA" id="ARBA00023002"/>
    </source>
</evidence>
<dbReference type="InterPro" id="IPR010971">
    <property type="entry name" value="UbiH/COQ6"/>
</dbReference>
<dbReference type="AlphaFoldDB" id="A0AAV2TDY0"/>
<keyword evidence="3" id="KW-0285">Flavoprotein</keyword>
<comment type="caution">
    <text evidence="9">The sequence shown here is derived from an EMBL/GenBank/DDBJ whole genome shotgun (WGS) entry which is preliminary data.</text>
</comment>
<evidence type="ECO:0000256" key="7">
    <source>
        <dbReference type="SAM" id="SignalP"/>
    </source>
</evidence>
<evidence type="ECO:0000256" key="4">
    <source>
        <dbReference type="ARBA" id="ARBA00022827"/>
    </source>
</evidence>
<feature type="signal peptide" evidence="7">
    <location>
        <begin position="1"/>
        <end position="19"/>
    </location>
</feature>
<reference evidence="9" key="1">
    <citation type="submission" date="2024-06" db="EMBL/GenBank/DDBJ databases">
        <authorList>
            <person name="Liu X."/>
            <person name="Lenzi L."/>
            <person name="Haldenby T S."/>
            <person name="Uol C."/>
        </authorList>
    </citation>
    <scope>NUCLEOTIDE SEQUENCE</scope>
</reference>
<dbReference type="PANTHER" id="PTHR43876">
    <property type="entry name" value="UBIQUINONE BIOSYNTHESIS MONOOXYGENASE COQ6, MITOCHONDRIAL"/>
    <property type="match status" value="1"/>
</dbReference>
<comment type="cofactor">
    <cofactor evidence="1">
        <name>FAD</name>
        <dbReference type="ChEBI" id="CHEBI:57692"/>
    </cofactor>
</comment>
<name>A0AAV2TDY0_CALDB</name>
<dbReference type="SUPFAM" id="SSF51905">
    <property type="entry name" value="FAD/NAD(P)-binding domain"/>
    <property type="match status" value="1"/>
</dbReference>
<feature type="domain" description="FAD-binding" evidence="8">
    <location>
        <begin position="27"/>
        <end position="291"/>
    </location>
</feature>
<dbReference type="EMBL" id="CAXLJL010000201">
    <property type="protein sequence ID" value="CAL5134491.1"/>
    <property type="molecule type" value="Genomic_DNA"/>
</dbReference>